<dbReference type="EMBL" id="FQTU01000001">
    <property type="protein sequence ID" value="SHE34277.1"/>
    <property type="molecule type" value="Genomic_DNA"/>
</dbReference>
<keyword evidence="3" id="KW-1185">Reference proteome</keyword>
<organism evidence="2 3">
    <name type="scientific">Alkalibacter saccharofermentans DSM 14828</name>
    <dbReference type="NCBI Taxonomy" id="1120975"/>
    <lineage>
        <taxon>Bacteria</taxon>
        <taxon>Bacillati</taxon>
        <taxon>Bacillota</taxon>
        <taxon>Clostridia</taxon>
        <taxon>Eubacteriales</taxon>
        <taxon>Eubacteriaceae</taxon>
        <taxon>Alkalibacter</taxon>
    </lineage>
</organism>
<evidence type="ECO:0000313" key="2">
    <source>
        <dbReference type="EMBL" id="SHE34277.1"/>
    </source>
</evidence>
<gene>
    <name evidence="2" type="ORF">SAMN02746064_00336</name>
</gene>
<proteinExistence type="predicted"/>
<dbReference type="STRING" id="1120975.SAMN02746064_00336"/>
<feature type="signal peptide" evidence="1">
    <location>
        <begin position="1"/>
        <end position="19"/>
    </location>
</feature>
<name>A0A1M4SQP7_9FIRM</name>
<evidence type="ECO:0000313" key="3">
    <source>
        <dbReference type="Proteomes" id="UP000184251"/>
    </source>
</evidence>
<reference evidence="2 3" key="1">
    <citation type="submission" date="2016-11" db="EMBL/GenBank/DDBJ databases">
        <authorList>
            <person name="Jaros S."/>
            <person name="Januszkiewicz K."/>
            <person name="Wedrychowicz H."/>
        </authorList>
    </citation>
    <scope>NUCLEOTIDE SEQUENCE [LARGE SCALE GENOMIC DNA]</scope>
    <source>
        <strain evidence="2 3">DSM 14828</strain>
    </source>
</reference>
<dbReference type="RefSeq" id="WP_073269319.1">
    <property type="nucleotide sequence ID" value="NZ_FQTU01000001.1"/>
</dbReference>
<protein>
    <submittedName>
        <fullName evidence="2">Uncharacterized protein</fullName>
    </submittedName>
</protein>
<dbReference type="PROSITE" id="PS51257">
    <property type="entry name" value="PROKAR_LIPOPROTEIN"/>
    <property type="match status" value="1"/>
</dbReference>
<keyword evidence="1" id="KW-0732">Signal</keyword>
<evidence type="ECO:0000256" key="1">
    <source>
        <dbReference type="SAM" id="SignalP"/>
    </source>
</evidence>
<accession>A0A1M4SQP7</accession>
<feature type="chain" id="PRO_5039166146" evidence="1">
    <location>
        <begin position="20"/>
        <end position="249"/>
    </location>
</feature>
<dbReference type="AlphaFoldDB" id="A0A1M4SQP7"/>
<sequence length="249" mass="27932">MKKASSALFAIFLILILTAGCSINGGENGNDNGSGEADLITTEGYYIGLADTNSMEVLVDGEPVIFRKAGLVDIVEDMKLTEDEKIRIDYIQTEDEKTVQEIEILEVEASTGIFVGFEDNNSFEMIDEEQGFKMMYAEGVYDELSDKEINTGDLIKVFYQIIDDQNRMDRFVLVENTSQDVQLETATLTLNGIIDNNSFEATAASETLVLRYYNTPEKFDELGIEDKDEINATWYENNAGQLIAVWLEK</sequence>
<dbReference type="OrthoDB" id="2067368at2"/>
<dbReference type="Proteomes" id="UP000184251">
    <property type="component" value="Unassembled WGS sequence"/>
</dbReference>